<feature type="transmembrane region" description="Helical" evidence="1">
    <location>
        <begin position="12"/>
        <end position="30"/>
    </location>
</feature>
<proteinExistence type="predicted"/>
<dbReference type="EMBL" id="MSJL01000031">
    <property type="protein sequence ID" value="OLF49464.1"/>
    <property type="molecule type" value="Genomic_DNA"/>
</dbReference>
<dbReference type="AlphaFoldDB" id="A0A1Q8ECF3"/>
<keyword evidence="1" id="KW-1133">Transmembrane helix</keyword>
<feature type="transmembrane region" description="Helical" evidence="1">
    <location>
        <begin position="42"/>
        <end position="60"/>
    </location>
</feature>
<protein>
    <submittedName>
        <fullName evidence="2">Uncharacterized protein</fullName>
    </submittedName>
</protein>
<reference evidence="3" key="1">
    <citation type="submission" date="2016-12" db="EMBL/GenBank/DDBJ databases">
        <authorList>
            <person name="Gulvik C.A."/>
        </authorList>
    </citation>
    <scope>NUCLEOTIDE SEQUENCE [LARGE SCALE GENOMIC DNA]</scope>
    <source>
        <strain evidence="3">ATCC 51725</strain>
    </source>
</reference>
<gene>
    <name evidence="2" type="ORF">BU200_07105</name>
</gene>
<organism evidence="2 3">
    <name type="scientific">Streptococcus acidominimus</name>
    <dbReference type="NCBI Taxonomy" id="1326"/>
    <lineage>
        <taxon>Bacteria</taxon>
        <taxon>Bacillati</taxon>
        <taxon>Bacillota</taxon>
        <taxon>Bacilli</taxon>
        <taxon>Lactobacillales</taxon>
        <taxon>Streptococcaceae</taxon>
        <taxon>Streptococcus</taxon>
    </lineage>
</organism>
<accession>A0A1Q8ECF3</accession>
<comment type="caution">
    <text evidence="2">The sequence shown here is derived from an EMBL/GenBank/DDBJ whole genome shotgun (WGS) entry which is preliminary data.</text>
</comment>
<evidence type="ECO:0000256" key="1">
    <source>
        <dbReference type="SAM" id="Phobius"/>
    </source>
</evidence>
<dbReference type="Proteomes" id="UP000186437">
    <property type="component" value="Unassembled WGS sequence"/>
</dbReference>
<evidence type="ECO:0000313" key="3">
    <source>
        <dbReference type="Proteomes" id="UP000186437"/>
    </source>
</evidence>
<sequence length="67" mass="7881">MTVGQVSKTKRLEAGILTIIMNFLLVERTIFEAHVYQLFKKYFQYCSVISFFVVILRGRASENEKFK</sequence>
<evidence type="ECO:0000313" key="2">
    <source>
        <dbReference type="EMBL" id="OLF49464.1"/>
    </source>
</evidence>
<keyword evidence="1" id="KW-0812">Transmembrane</keyword>
<keyword evidence="1" id="KW-0472">Membrane</keyword>
<keyword evidence="3" id="KW-1185">Reference proteome</keyword>
<name>A0A1Q8ECF3_STRAI</name>
<dbReference type="RefSeq" id="WP_075099520.1">
    <property type="nucleotide sequence ID" value="NZ_MSJL01000031.1"/>
</dbReference>